<gene>
    <name evidence="2" type="ORF">HB759_04025</name>
</gene>
<organism evidence="2 3">
    <name type="scientific">Listeria booriae</name>
    <dbReference type="NCBI Taxonomy" id="1552123"/>
    <lineage>
        <taxon>Bacteria</taxon>
        <taxon>Bacillati</taxon>
        <taxon>Bacillota</taxon>
        <taxon>Bacilli</taxon>
        <taxon>Bacillales</taxon>
        <taxon>Listeriaceae</taxon>
        <taxon>Listeria</taxon>
    </lineage>
</organism>
<comment type="caution">
    <text evidence="2">The sequence shown here is derived from an EMBL/GenBank/DDBJ whole genome shotgun (WGS) entry which is preliminary data.</text>
</comment>
<dbReference type="RefSeq" id="WP_185372976.1">
    <property type="nucleotide sequence ID" value="NZ_JAARNB010000001.1"/>
</dbReference>
<dbReference type="CDD" id="cd22784">
    <property type="entry name" value="DPBB_MltA_YuiC-like"/>
    <property type="match status" value="1"/>
</dbReference>
<dbReference type="Proteomes" id="UP000532866">
    <property type="component" value="Unassembled WGS sequence"/>
</dbReference>
<dbReference type="AlphaFoldDB" id="A0A7X0TL49"/>
<protein>
    <recommendedName>
        <fullName evidence="4">3D domain-containing protein</fullName>
    </recommendedName>
</protein>
<feature type="coiled-coil region" evidence="1">
    <location>
        <begin position="34"/>
        <end position="68"/>
    </location>
</feature>
<evidence type="ECO:0000256" key="1">
    <source>
        <dbReference type="SAM" id="Coils"/>
    </source>
</evidence>
<evidence type="ECO:0008006" key="4">
    <source>
        <dbReference type="Google" id="ProtNLM"/>
    </source>
</evidence>
<sequence length="185" mass="20165">MSTGLALTPPAPTIEAQQLVEQVAPHAYVWRAESEQKQAQIDALERKLKQKDAELAQLKRVEESAAQTPKASASTTTATSGWQTGEFTAYWGIDDGMNGGVITAKGDDISKSIYYKGYRIVAASKNVPFNSIIEINVNGQMIKGIKRDTGNAITDGKIDITFTNGAECKTFGRQHGKYRIIGRLE</sequence>
<evidence type="ECO:0000313" key="2">
    <source>
        <dbReference type="EMBL" id="MBC1331112.1"/>
    </source>
</evidence>
<evidence type="ECO:0000313" key="3">
    <source>
        <dbReference type="Proteomes" id="UP000532866"/>
    </source>
</evidence>
<dbReference type="EMBL" id="JAAROL010000001">
    <property type="protein sequence ID" value="MBC1331112.1"/>
    <property type="molecule type" value="Genomic_DNA"/>
</dbReference>
<proteinExistence type="predicted"/>
<name>A0A7X0TL49_9LIST</name>
<keyword evidence="1" id="KW-0175">Coiled coil</keyword>
<accession>A0A7X0TL49</accession>
<reference evidence="2 3" key="1">
    <citation type="submission" date="2020-03" db="EMBL/GenBank/DDBJ databases">
        <title>Soil Listeria distribution.</title>
        <authorList>
            <person name="Liao J."/>
            <person name="Wiedmann M."/>
        </authorList>
    </citation>
    <scope>NUCLEOTIDE SEQUENCE [LARGE SCALE GENOMIC DNA]</scope>
    <source>
        <strain evidence="2 3">FSL L7-1833</strain>
    </source>
</reference>